<sequence>MSRDQTIKELTILEYYIDGIKPLINMIFCTKIKRVDFATFFKETKIYDGDALTEKRFKEFTASELSSSYDQYMKERRPNSYESEEDVFLTAQSNNSNRGNFNGTPRVLLNLMVMVIQEDMTQKVIKTKPIKRRLSVKSVVKGDTLLKNVTAMNNNTSSKAS</sequence>
<protein>
    <submittedName>
        <fullName evidence="1">Unnamed protein product</fullName>
    </submittedName>
</protein>
<dbReference type="EMBL" id="BSXV01003277">
    <property type="protein sequence ID" value="GME97977.1"/>
    <property type="molecule type" value="Genomic_DNA"/>
</dbReference>
<accession>A0ACB5TYR9</accession>
<dbReference type="Proteomes" id="UP001165101">
    <property type="component" value="Unassembled WGS sequence"/>
</dbReference>
<evidence type="ECO:0000313" key="2">
    <source>
        <dbReference type="Proteomes" id="UP001165101"/>
    </source>
</evidence>
<keyword evidence="2" id="KW-1185">Reference proteome</keyword>
<proteinExistence type="predicted"/>
<reference evidence="1" key="1">
    <citation type="submission" date="2023-04" db="EMBL/GenBank/DDBJ databases">
        <title>Candida boidinii NBRC 1967.</title>
        <authorList>
            <person name="Ichikawa N."/>
            <person name="Sato H."/>
            <person name="Tonouchi N."/>
        </authorList>
    </citation>
    <scope>NUCLEOTIDE SEQUENCE</scope>
    <source>
        <strain evidence="1">NBRC 1967</strain>
    </source>
</reference>
<gene>
    <name evidence="1" type="ORF">Cboi01_000478800</name>
</gene>
<evidence type="ECO:0000313" key="1">
    <source>
        <dbReference type="EMBL" id="GME97977.1"/>
    </source>
</evidence>
<organism evidence="1 2">
    <name type="scientific">Candida boidinii</name>
    <name type="common">Yeast</name>
    <dbReference type="NCBI Taxonomy" id="5477"/>
    <lineage>
        <taxon>Eukaryota</taxon>
        <taxon>Fungi</taxon>
        <taxon>Dikarya</taxon>
        <taxon>Ascomycota</taxon>
        <taxon>Saccharomycotina</taxon>
        <taxon>Pichiomycetes</taxon>
        <taxon>Pichiales</taxon>
        <taxon>Pichiaceae</taxon>
        <taxon>Ogataea</taxon>
        <taxon>Ogataea/Candida clade</taxon>
    </lineage>
</organism>
<name>A0ACB5TYR9_CANBO</name>
<comment type="caution">
    <text evidence="1">The sequence shown here is derived from an EMBL/GenBank/DDBJ whole genome shotgun (WGS) entry which is preliminary data.</text>
</comment>